<keyword evidence="3" id="KW-1003">Cell membrane</keyword>
<dbReference type="PANTHER" id="PTHR30250:SF10">
    <property type="entry name" value="LIPOPOLYSACCHARIDE BIOSYNTHESIS PROTEIN WZXC"/>
    <property type="match status" value="1"/>
</dbReference>
<dbReference type="Pfam" id="PF13440">
    <property type="entry name" value="Polysacc_synt_3"/>
    <property type="match status" value="1"/>
</dbReference>
<comment type="similarity">
    <text evidence="2">Belongs to the polysaccharide synthase family.</text>
</comment>
<dbReference type="EMBL" id="JAEMOS010000005">
    <property type="protein sequence ID" value="MBJ7265757.1"/>
    <property type="molecule type" value="Genomic_DNA"/>
</dbReference>
<dbReference type="GO" id="GO:0005886">
    <property type="term" value="C:plasma membrane"/>
    <property type="evidence" value="ECO:0007669"/>
    <property type="project" value="UniProtKB-SubCell"/>
</dbReference>
<feature type="transmembrane region" description="Helical" evidence="7">
    <location>
        <begin position="288"/>
        <end position="311"/>
    </location>
</feature>
<accession>A0A8I1KID5</accession>
<dbReference type="Proteomes" id="UP000621390">
    <property type="component" value="Unassembled WGS sequence"/>
</dbReference>
<reference evidence="9 11" key="1">
    <citation type="submission" date="2020-09" db="EMBL/GenBank/DDBJ databases">
        <title>Draft Genomes of Bacterial Isolates from North Pond Shallow Sediments.</title>
        <authorList>
            <person name="Kiel Reese B."/>
            <person name="Mullis M."/>
            <person name="Weisend R.E."/>
        </authorList>
    </citation>
    <scope>NUCLEOTIDE SEQUENCE</scope>
    <source>
        <strain evidence="9">KJE-2</strain>
        <strain evidence="8 11">KJE-3</strain>
    </source>
</reference>
<evidence type="ECO:0000313" key="11">
    <source>
        <dbReference type="Proteomes" id="UP000655994"/>
    </source>
</evidence>
<sequence length="489" mass="54145">MASLNRKIGIGTLWNFLELFLSKSATTFFTIFLATLLAPEDFGLIAIIAVVFELSGVLVNAGFTQALIRSKAVRDIELSTAFWGNLGIAVAIYLLVFLLSGQIAEFFGESILEPMVQVLGIGILINSFRIVQTAILSRRMNFRPQMIAVTTGTITSGLIAIAMAYNGFGVWSLVAQMLISQAVITGILWLSTRWVPSLSFEISAFRSLFDFGKFLVIANVLNVAFKNSYAVVIGKLFSPELTGLYYFATKISNIASQQLTGALQKSSFPALSTLQDDNIQLRHKYRQIIQLIMFVIAPIMLIFIGLAEQVFELLFDERWKDAVIYTQLLCLVGLLYPIHALNINVLMVKGRSDLNLKLSLLKKAIQISILVASIPFEVLGIVVGQVIGSFIALIPNSYYTSKLIHYSFRMQMMDVIKPVIAGTIASVAAWWAMQMEMPLLVISLLFAGTAGIVVYILVSVLLRAEGATMIWVKLSDRMLKKFAKKRYGD</sequence>
<evidence type="ECO:0000256" key="6">
    <source>
        <dbReference type="ARBA" id="ARBA00023136"/>
    </source>
</evidence>
<keyword evidence="5 7" id="KW-1133">Transmembrane helix</keyword>
<organism evidence="9 10">
    <name type="scientific">Idiomarina abyssalis</name>
    <dbReference type="NCBI Taxonomy" id="86102"/>
    <lineage>
        <taxon>Bacteria</taxon>
        <taxon>Pseudomonadati</taxon>
        <taxon>Pseudomonadota</taxon>
        <taxon>Gammaproteobacteria</taxon>
        <taxon>Alteromonadales</taxon>
        <taxon>Idiomarinaceae</taxon>
        <taxon>Idiomarina</taxon>
    </lineage>
</organism>
<dbReference type="AlphaFoldDB" id="A0A8I1KID5"/>
<evidence type="ECO:0000313" key="9">
    <source>
        <dbReference type="EMBL" id="MBJ7314884.1"/>
    </source>
</evidence>
<comment type="caution">
    <text evidence="9">The sequence shown here is derived from an EMBL/GenBank/DDBJ whole genome shotgun (WGS) entry which is preliminary data.</text>
</comment>
<feature type="transmembrane region" description="Helical" evidence="7">
    <location>
        <begin position="369"/>
        <end position="395"/>
    </location>
</feature>
<feature type="transmembrane region" description="Helical" evidence="7">
    <location>
        <begin position="415"/>
        <end position="432"/>
    </location>
</feature>
<evidence type="ECO:0000256" key="1">
    <source>
        <dbReference type="ARBA" id="ARBA00004651"/>
    </source>
</evidence>
<gene>
    <name evidence="8" type="ORF">JHC10_02240</name>
    <name evidence="9" type="ORF">JHC11_02540</name>
</gene>
<feature type="transmembrane region" description="Helical" evidence="7">
    <location>
        <begin position="171"/>
        <end position="190"/>
    </location>
</feature>
<evidence type="ECO:0000256" key="3">
    <source>
        <dbReference type="ARBA" id="ARBA00022475"/>
    </source>
</evidence>
<evidence type="ECO:0000256" key="2">
    <source>
        <dbReference type="ARBA" id="ARBA00007430"/>
    </source>
</evidence>
<keyword evidence="6 7" id="KW-0472">Membrane</keyword>
<dbReference type="Proteomes" id="UP000655994">
    <property type="component" value="Unassembled WGS sequence"/>
</dbReference>
<evidence type="ECO:0000313" key="10">
    <source>
        <dbReference type="Proteomes" id="UP000621390"/>
    </source>
</evidence>
<name>A0A8I1KID5_9GAMM</name>
<proteinExistence type="inferred from homology"/>
<dbReference type="RefSeq" id="WP_199493669.1">
    <property type="nucleotide sequence ID" value="NZ_JAEMOO010000017.1"/>
</dbReference>
<evidence type="ECO:0000256" key="4">
    <source>
        <dbReference type="ARBA" id="ARBA00022692"/>
    </source>
</evidence>
<feature type="transmembrane region" description="Helical" evidence="7">
    <location>
        <begin position="80"/>
        <end position="103"/>
    </location>
</feature>
<comment type="subcellular location">
    <subcellularLocation>
        <location evidence="1">Cell membrane</location>
        <topology evidence="1">Multi-pass membrane protein</topology>
    </subcellularLocation>
</comment>
<protein>
    <submittedName>
        <fullName evidence="9">Lipopolysaccharide biosynthesis protein</fullName>
    </submittedName>
</protein>
<evidence type="ECO:0000256" key="5">
    <source>
        <dbReference type="ARBA" id="ARBA00022989"/>
    </source>
</evidence>
<feature type="transmembrane region" description="Helical" evidence="7">
    <location>
        <begin position="439"/>
        <end position="462"/>
    </location>
</feature>
<feature type="transmembrane region" description="Helical" evidence="7">
    <location>
        <begin position="12"/>
        <end position="38"/>
    </location>
</feature>
<feature type="transmembrane region" description="Helical" evidence="7">
    <location>
        <begin position="115"/>
        <end position="135"/>
    </location>
</feature>
<keyword evidence="4 7" id="KW-0812">Transmembrane</keyword>
<dbReference type="CDD" id="cd13127">
    <property type="entry name" value="MATE_tuaB_like"/>
    <property type="match status" value="1"/>
</dbReference>
<dbReference type="PANTHER" id="PTHR30250">
    <property type="entry name" value="PST FAMILY PREDICTED COLANIC ACID TRANSPORTER"/>
    <property type="match status" value="1"/>
</dbReference>
<feature type="transmembrane region" description="Helical" evidence="7">
    <location>
        <begin position="147"/>
        <end position="165"/>
    </location>
</feature>
<feature type="transmembrane region" description="Helical" evidence="7">
    <location>
        <begin position="44"/>
        <end position="68"/>
    </location>
</feature>
<feature type="transmembrane region" description="Helical" evidence="7">
    <location>
        <begin position="323"/>
        <end position="348"/>
    </location>
</feature>
<dbReference type="InterPro" id="IPR050833">
    <property type="entry name" value="Poly_Biosynth_Transport"/>
</dbReference>
<dbReference type="EMBL" id="JAEMOP010000002">
    <property type="protein sequence ID" value="MBJ7314884.1"/>
    <property type="molecule type" value="Genomic_DNA"/>
</dbReference>
<evidence type="ECO:0000313" key="8">
    <source>
        <dbReference type="EMBL" id="MBJ7265757.1"/>
    </source>
</evidence>
<keyword evidence="11" id="KW-1185">Reference proteome</keyword>
<evidence type="ECO:0000256" key="7">
    <source>
        <dbReference type="SAM" id="Phobius"/>
    </source>
</evidence>